<keyword evidence="3" id="KW-1185">Reference proteome</keyword>
<name>A0ABS4E395_9HYPH</name>
<dbReference type="PANTHER" id="PTHR43976:SF9">
    <property type="entry name" value="OXIDOREDUCTASE"/>
    <property type="match status" value="1"/>
</dbReference>
<dbReference type="SUPFAM" id="SSF51735">
    <property type="entry name" value="NAD(P)-binding Rossmann-fold domains"/>
    <property type="match status" value="1"/>
</dbReference>
<comment type="caution">
    <text evidence="2">The sequence shown here is derived from an EMBL/GenBank/DDBJ whole genome shotgun (WGS) entry which is preliminary data.</text>
</comment>
<dbReference type="InterPro" id="IPR057326">
    <property type="entry name" value="KR_dom"/>
</dbReference>
<evidence type="ECO:0000259" key="1">
    <source>
        <dbReference type="SMART" id="SM00822"/>
    </source>
</evidence>
<dbReference type="CDD" id="cd05374">
    <property type="entry name" value="17beta-HSD-like_SDR_c"/>
    <property type="match status" value="1"/>
</dbReference>
<dbReference type="InterPro" id="IPR036291">
    <property type="entry name" value="NAD(P)-bd_dom_sf"/>
</dbReference>
<dbReference type="InterPro" id="IPR002347">
    <property type="entry name" value="SDR_fam"/>
</dbReference>
<dbReference type="EMBL" id="JAGGJU010000011">
    <property type="protein sequence ID" value="MBP1852419.1"/>
    <property type="molecule type" value="Genomic_DNA"/>
</dbReference>
<protein>
    <submittedName>
        <fullName evidence="2">NAD(P)-dependent dehydrogenase (Short-subunit alcohol dehydrogenase family)</fullName>
    </submittedName>
</protein>
<evidence type="ECO:0000313" key="2">
    <source>
        <dbReference type="EMBL" id="MBP1852419.1"/>
    </source>
</evidence>
<feature type="domain" description="Ketoreductase" evidence="1">
    <location>
        <begin position="5"/>
        <end position="195"/>
    </location>
</feature>
<evidence type="ECO:0000313" key="3">
    <source>
        <dbReference type="Proteomes" id="UP000759443"/>
    </source>
</evidence>
<accession>A0ABS4E395</accession>
<organism evidence="2 3">
    <name type="scientific">Rhizobium halophytocola</name>
    <dbReference type="NCBI Taxonomy" id="735519"/>
    <lineage>
        <taxon>Bacteria</taxon>
        <taxon>Pseudomonadati</taxon>
        <taxon>Pseudomonadota</taxon>
        <taxon>Alphaproteobacteria</taxon>
        <taxon>Hyphomicrobiales</taxon>
        <taxon>Rhizobiaceae</taxon>
        <taxon>Rhizobium/Agrobacterium group</taxon>
        <taxon>Rhizobium</taxon>
    </lineage>
</organism>
<dbReference type="Pfam" id="PF00106">
    <property type="entry name" value="adh_short"/>
    <property type="match status" value="1"/>
</dbReference>
<reference evidence="2 3" key="1">
    <citation type="submission" date="2021-03" db="EMBL/GenBank/DDBJ databases">
        <title>Genomic Encyclopedia of Type Strains, Phase IV (KMG-IV): sequencing the most valuable type-strain genomes for metagenomic binning, comparative biology and taxonomic classification.</title>
        <authorList>
            <person name="Goeker M."/>
        </authorList>
    </citation>
    <scope>NUCLEOTIDE SEQUENCE [LARGE SCALE GENOMIC DNA]</scope>
    <source>
        <strain evidence="2 3">DSM 21600</strain>
    </source>
</reference>
<dbReference type="InterPro" id="IPR051911">
    <property type="entry name" value="SDR_oxidoreductase"/>
</dbReference>
<dbReference type="RefSeq" id="WP_209947258.1">
    <property type="nucleotide sequence ID" value="NZ_JAGGJU010000011.1"/>
</dbReference>
<gene>
    <name evidence="2" type="ORF">J2Z17_003876</name>
</gene>
<dbReference type="PANTHER" id="PTHR43976">
    <property type="entry name" value="SHORT CHAIN DEHYDROGENASE"/>
    <property type="match status" value="1"/>
</dbReference>
<dbReference type="SMART" id="SM00822">
    <property type="entry name" value="PKS_KR"/>
    <property type="match status" value="1"/>
</dbReference>
<dbReference type="PRINTS" id="PR00081">
    <property type="entry name" value="GDHRDH"/>
</dbReference>
<dbReference type="Proteomes" id="UP000759443">
    <property type="component" value="Unassembled WGS sequence"/>
</dbReference>
<proteinExistence type="predicted"/>
<sequence length="300" mass="31503">MTDSKTILVTGASSGFGAMIARALARAGHTVFASMRDLDAHEGRPVAEIDALNAAEGLSIVPVALDITSETSVSAAVEFIANRTPRLDVVIHNAGHMGFGPAEAFSPEQLLQLYDVNVVGAHRLNRALLPWMRETGEGLMVWIGSSSTRGGTPPFLAPYFAAKAGMDALAQSSALELARFDIETVIVVPGAFTQGTQHFAHAMQPADAAVAAAYFDGPYAGTDTVALEGLAKLEPADADPQEVARAVAAVVALPHGKRPFRVHVDPSEDGADVVNAVADRMRAQLQERIGLADLLHPSKP</sequence>
<dbReference type="Gene3D" id="3.40.50.720">
    <property type="entry name" value="NAD(P)-binding Rossmann-like Domain"/>
    <property type="match status" value="1"/>
</dbReference>